<evidence type="ECO:0000256" key="2">
    <source>
        <dbReference type="SAM" id="Phobius"/>
    </source>
</evidence>
<proteinExistence type="predicted"/>
<evidence type="ECO:0000256" key="1">
    <source>
        <dbReference type="SAM" id="MobiDB-lite"/>
    </source>
</evidence>
<dbReference type="KEGG" id="bvv:BHK69_19280"/>
<dbReference type="EMBL" id="CP017147">
    <property type="protein sequence ID" value="AOO82300.1"/>
    <property type="molecule type" value="Genomic_DNA"/>
</dbReference>
<organism evidence="3 4">
    <name type="scientific">Bosea vaviloviae</name>
    <dbReference type="NCBI Taxonomy" id="1526658"/>
    <lineage>
        <taxon>Bacteria</taxon>
        <taxon>Pseudomonadati</taxon>
        <taxon>Pseudomonadota</taxon>
        <taxon>Alphaproteobacteria</taxon>
        <taxon>Hyphomicrobiales</taxon>
        <taxon>Boseaceae</taxon>
        <taxon>Bosea</taxon>
    </lineage>
</organism>
<keyword evidence="2" id="KW-0812">Transmembrane</keyword>
<dbReference type="Proteomes" id="UP000094969">
    <property type="component" value="Chromosome"/>
</dbReference>
<accession>A0A1D7U4J4</accession>
<sequence length="1173" mass="122665">MLTADPRENAFSERRTTQALQEQYANRSTPPAEATAAAQEACDIAAVKKRAKAGLVTIAVAVIVAVLTLAGAGVTLLVTGLIPLSGLEGRIAGAIEERLGAGWTVEAAAAELGRIDGHSQLRVRQVSFRHTSGAVIRAPEAVLGYEPLPLLLGEIKLVSVDLRGVNVRLGVDKNGALIVNADSAPAEAQPASTLPDAGQWNAFTGIMGAVATLAQGEGLLGALQTAGMHGARLSLIDPDGRQRASFEDVEISLSRTGERTTRLSAKGRTGQRWKELAIDLSSEADGTQRADIDIVRFEPAEVVALAFGSGGITIEGLPLKGRATLTQKPSGQKAITARLDVLPGTIQFPGGPLAPITIESAHIEVASENDFSVLQLSMGELNAGATRLKGAGTLREENGAWRLNLDAAGQIPGVDQEPPVAVDSMKANLLLDPRSNEVRIDAMSLKGPAITADMTGLVQKTGESPTQRFSIKATDSDVRAVLALWPRWTSPDVHTALSRQFVAGRVGSLAVELDLPAEDHARLLRGAGLPDGALSVVLEASQVRFLPGPGLPPLVDGVVSGKTTGRTVQLQIAKAAADLGGGRQLMLSEGSFSIAETWVQRAPARVAFRSTGPMEALMALFTFPALKDFSSGPLDPAAIKGMTDLKTVINLPLADDSKPSEVVVQSVGTLSNISSDVMLGSEKLEGGNLSWNFDKAGLLIKGEARISGDRGQIEVRQDNHGKGEATLSLLLDSAARQRRGLGPESGIGGPVHVKVAKALGKGVDALPRVEIDLTKATLDGVIPGLNKAAGRAGRVSFSYAADANGPDLEDFVLDAAPALIKGRIELNKQNGFESATLSQLKISPGDNLKVDAKRDGNVTKLVIRGAVADVRPFIRDLQSASGPTARGDKNAAKGGDLDIDLDVPILTGFNNEAISNASLKLSKRGGEMRAFAFQGRIGRADVTAKQGRQGDTPGAIVIQSENGGALLRFADLYRRAYGGDLILSMGPSDTRQSGELLFRDFIVRDEPALRRVVGEQSGAAPAGDRTGGAGPAPAPLRIDVSEVAFTKLRAVFSRSASRFDVSDMVIWGQQLGFTLQGNVDYGRDRVDIAGTFVPGYALNNAFAQVPVVGALLGGGSQYGGLFAVNFRISGAASAPTMTINPLSALAPGILRRFVDPLGGSPLQQPQAAPVPRR</sequence>
<dbReference type="OrthoDB" id="7161641at2"/>
<dbReference type="STRING" id="1526658.BHK69_19280"/>
<feature type="transmembrane region" description="Helical" evidence="2">
    <location>
        <begin position="55"/>
        <end position="82"/>
    </location>
</feature>
<evidence type="ECO:0008006" key="5">
    <source>
        <dbReference type="Google" id="ProtNLM"/>
    </source>
</evidence>
<gene>
    <name evidence="3" type="ORF">BHK69_19280</name>
</gene>
<dbReference type="RefSeq" id="WP_069691510.1">
    <property type="nucleotide sequence ID" value="NZ_CP017147.1"/>
</dbReference>
<dbReference type="AlphaFoldDB" id="A0A1D7U4J4"/>
<keyword evidence="2" id="KW-0472">Membrane</keyword>
<protein>
    <recommendedName>
        <fullName evidence="5">DUF3971 domain-containing protein</fullName>
    </recommendedName>
</protein>
<evidence type="ECO:0000313" key="4">
    <source>
        <dbReference type="Proteomes" id="UP000094969"/>
    </source>
</evidence>
<keyword evidence="4" id="KW-1185">Reference proteome</keyword>
<reference evidence="3 4" key="1">
    <citation type="journal article" date="2015" name="Antonie Van Leeuwenhoek">
        <title>Bosea vaviloviae sp. nov., a new species of slow-growing rhizobia isolated from nodules of the relict species Vavilovia formosa (Stev.) Fed.</title>
        <authorList>
            <person name="Safronova V.I."/>
            <person name="Kuznetsova I.G."/>
            <person name="Sazanova A.L."/>
            <person name="Kimeklis A.K."/>
            <person name="Belimov A.A."/>
            <person name="Andronov E.E."/>
            <person name="Pinaev A.G."/>
            <person name="Chizhevskaya E.P."/>
            <person name="Pukhaev A.R."/>
            <person name="Popov K.P."/>
            <person name="Willems A."/>
            <person name="Tikhonovich I.A."/>
        </authorList>
    </citation>
    <scope>NUCLEOTIDE SEQUENCE [LARGE SCALE GENOMIC DNA]</scope>
    <source>
        <strain evidence="3 4">Vaf18</strain>
    </source>
</reference>
<evidence type="ECO:0000313" key="3">
    <source>
        <dbReference type="EMBL" id="AOO82300.1"/>
    </source>
</evidence>
<name>A0A1D7U4J4_9HYPH</name>
<feature type="region of interest" description="Disordered" evidence="1">
    <location>
        <begin position="1014"/>
        <end position="1033"/>
    </location>
</feature>
<keyword evidence="2" id="KW-1133">Transmembrane helix</keyword>